<evidence type="ECO:0000256" key="4">
    <source>
        <dbReference type="ARBA" id="ARBA00023136"/>
    </source>
</evidence>
<dbReference type="GO" id="GO:0007165">
    <property type="term" value="P:signal transduction"/>
    <property type="evidence" value="ECO:0007669"/>
    <property type="project" value="TreeGrafter"/>
</dbReference>
<proteinExistence type="predicted"/>
<reference evidence="7 8" key="1">
    <citation type="submission" date="2020-06" db="EMBL/GenBank/DDBJ databases">
        <authorList>
            <person name="Li R."/>
            <person name="Bekaert M."/>
        </authorList>
    </citation>
    <scope>NUCLEOTIDE SEQUENCE [LARGE SCALE GENOMIC DNA]</scope>
    <source>
        <strain evidence="8">wild</strain>
    </source>
</reference>
<accession>A0A6J8A2I3</accession>
<gene>
    <name evidence="7" type="ORF">MCOR_2115</name>
</gene>
<dbReference type="PANTHER" id="PTHR44755">
    <property type="entry name" value="NATRIURETIC PEPTIDE RECEPTOR 3-RELATED"/>
    <property type="match status" value="1"/>
</dbReference>
<keyword evidence="4" id="KW-0472">Membrane</keyword>
<evidence type="ECO:0000313" key="8">
    <source>
        <dbReference type="Proteomes" id="UP000507470"/>
    </source>
</evidence>
<dbReference type="OrthoDB" id="6066644at2759"/>
<dbReference type="AlphaFoldDB" id="A0A6J8A2I3"/>
<dbReference type="GO" id="GO:0016020">
    <property type="term" value="C:membrane"/>
    <property type="evidence" value="ECO:0007669"/>
    <property type="project" value="UniProtKB-SubCell"/>
</dbReference>
<keyword evidence="3" id="KW-1133">Transmembrane helix</keyword>
<feature type="signal peptide" evidence="5">
    <location>
        <begin position="1"/>
        <end position="25"/>
    </location>
</feature>
<evidence type="ECO:0000256" key="3">
    <source>
        <dbReference type="ARBA" id="ARBA00022989"/>
    </source>
</evidence>
<keyword evidence="2" id="KW-0812">Transmembrane</keyword>
<dbReference type="InterPro" id="IPR001828">
    <property type="entry name" value="ANF_lig-bd_rcpt"/>
</dbReference>
<feature type="chain" id="PRO_5026846758" description="Receptor ligand binding region domain-containing protein" evidence="5">
    <location>
        <begin position="26"/>
        <end position="255"/>
    </location>
</feature>
<keyword evidence="8" id="KW-1185">Reference proteome</keyword>
<dbReference type="GO" id="GO:0017046">
    <property type="term" value="F:peptide hormone binding"/>
    <property type="evidence" value="ECO:0007669"/>
    <property type="project" value="TreeGrafter"/>
</dbReference>
<evidence type="ECO:0000259" key="6">
    <source>
        <dbReference type="Pfam" id="PF01094"/>
    </source>
</evidence>
<organism evidence="7 8">
    <name type="scientific">Mytilus coruscus</name>
    <name type="common">Sea mussel</name>
    <dbReference type="NCBI Taxonomy" id="42192"/>
    <lineage>
        <taxon>Eukaryota</taxon>
        <taxon>Metazoa</taxon>
        <taxon>Spiralia</taxon>
        <taxon>Lophotrochozoa</taxon>
        <taxon>Mollusca</taxon>
        <taxon>Bivalvia</taxon>
        <taxon>Autobranchia</taxon>
        <taxon>Pteriomorphia</taxon>
        <taxon>Mytilida</taxon>
        <taxon>Mytiloidea</taxon>
        <taxon>Mytilidae</taxon>
        <taxon>Mytilinae</taxon>
        <taxon>Mytilus</taxon>
    </lineage>
</organism>
<comment type="subcellular location">
    <subcellularLocation>
        <location evidence="1">Membrane</location>
    </subcellularLocation>
</comment>
<sequence length="255" mass="29432">MIYRNISVVLAVFICVLNNTVYANARSVNITVFAPKFPVTRLFALEKIQIGIEIAHQKVQMRFSRSLVLNVSFVNSNASDTDALVAAIRRMDKGCHFFIGPVYDYAVNNVVRYAPRWNVPIVSPGGFNHGLADKQRYAPTLVRIHATFNSMSKVIAKLFEKYKWKRLKSISENFGKTEIFYGFCNLVIDAVQNEVESKDFCFDKYEIRREKKDKMVKHVLEEINIQYGGMLQSYCNYSVKIPCAWIFLPIRTRIF</sequence>
<dbReference type="EMBL" id="CACVKT020000425">
    <property type="protein sequence ID" value="CAC5359106.1"/>
    <property type="molecule type" value="Genomic_DNA"/>
</dbReference>
<evidence type="ECO:0000313" key="7">
    <source>
        <dbReference type="EMBL" id="CAC5359106.1"/>
    </source>
</evidence>
<keyword evidence="5" id="KW-0732">Signal</keyword>
<evidence type="ECO:0000256" key="2">
    <source>
        <dbReference type="ARBA" id="ARBA00022692"/>
    </source>
</evidence>
<dbReference type="SUPFAM" id="SSF53822">
    <property type="entry name" value="Periplasmic binding protein-like I"/>
    <property type="match status" value="1"/>
</dbReference>
<evidence type="ECO:0000256" key="1">
    <source>
        <dbReference type="ARBA" id="ARBA00004370"/>
    </source>
</evidence>
<dbReference type="PANTHER" id="PTHR44755:SF11">
    <property type="entry name" value="ATRIAL NATRIURETIC PEPTIDE RECEPTOR 3 ISOFORM X1"/>
    <property type="match status" value="1"/>
</dbReference>
<dbReference type="InterPro" id="IPR052612">
    <property type="entry name" value="ANP_Clearance_Receptor"/>
</dbReference>
<dbReference type="Proteomes" id="UP000507470">
    <property type="component" value="Unassembled WGS sequence"/>
</dbReference>
<dbReference type="Gene3D" id="3.40.50.2300">
    <property type="match status" value="1"/>
</dbReference>
<evidence type="ECO:0000256" key="5">
    <source>
        <dbReference type="SAM" id="SignalP"/>
    </source>
</evidence>
<dbReference type="Pfam" id="PF01094">
    <property type="entry name" value="ANF_receptor"/>
    <property type="match status" value="1"/>
</dbReference>
<dbReference type="GO" id="GO:0038023">
    <property type="term" value="F:signaling receptor activity"/>
    <property type="evidence" value="ECO:0007669"/>
    <property type="project" value="TreeGrafter"/>
</dbReference>
<feature type="domain" description="Receptor ligand binding region" evidence="6">
    <location>
        <begin position="63"/>
        <end position="223"/>
    </location>
</feature>
<protein>
    <recommendedName>
        <fullName evidence="6">Receptor ligand binding region domain-containing protein</fullName>
    </recommendedName>
</protein>
<name>A0A6J8A2I3_MYTCO</name>
<dbReference type="InterPro" id="IPR028082">
    <property type="entry name" value="Peripla_BP_I"/>
</dbReference>